<dbReference type="EMBL" id="UINC01043273">
    <property type="protein sequence ID" value="SVB47078.1"/>
    <property type="molecule type" value="Genomic_DNA"/>
</dbReference>
<organism evidence="1">
    <name type="scientific">marine metagenome</name>
    <dbReference type="NCBI Taxonomy" id="408172"/>
    <lineage>
        <taxon>unclassified sequences</taxon>
        <taxon>metagenomes</taxon>
        <taxon>ecological metagenomes</taxon>
    </lineage>
</organism>
<protein>
    <submittedName>
        <fullName evidence="1">Uncharacterized protein</fullName>
    </submittedName>
</protein>
<gene>
    <name evidence="1" type="ORF">METZ01_LOCUS199932</name>
</gene>
<feature type="non-terminal residue" evidence="1">
    <location>
        <position position="46"/>
    </location>
</feature>
<name>A0A382E8Q5_9ZZZZ</name>
<evidence type="ECO:0000313" key="1">
    <source>
        <dbReference type="EMBL" id="SVB47078.1"/>
    </source>
</evidence>
<reference evidence="1" key="1">
    <citation type="submission" date="2018-05" db="EMBL/GenBank/DDBJ databases">
        <authorList>
            <person name="Lanie J.A."/>
            <person name="Ng W.-L."/>
            <person name="Kazmierczak K.M."/>
            <person name="Andrzejewski T.M."/>
            <person name="Davidsen T.M."/>
            <person name="Wayne K.J."/>
            <person name="Tettelin H."/>
            <person name="Glass J.I."/>
            <person name="Rusch D."/>
            <person name="Podicherti R."/>
            <person name="Tsui H.-C.T."/>
            <person name="Winkler M.E."/>
        </authorList>
    </citation>
    <scope>NUCLEOTIDE SEQUENCE</scope>
</reference>
<accession>A0A382E8Q5</accession>
<sequence length="46" mass="5155">MAKRATTHLASRLRKPVGVTPVYCRNTVLKYWLELKPTLNAISVTG</sequence>
<dbReference type="AlphaFoldDB" id="A0A382E8Q5"/>
<proteinExistence type="predicted"/>